<dbReference type="InterPro" id="IPR012337">
    <property type="entry name" value="RNaseH-like_sf"/>
</dbReference>
<reference evidence="2 3" key="1">
    <citation type="submission" date="2016-04" db="EMBL/GenBank/DDBJ databases">
        <title>First whole genome shotgun sequence of the bacterium Enteractinococcus sp. strain UASWS1574.</title>
        <authorList>
            <person name="Crovadore J."/>
            <person name="Chablais R."/>
            <person name="Lefort F."/>
        </authorList>
    </citation>
    <scope>NUCLEOTIDE SEQUENCE [LARGE SCALE GENOMIC DNA]</scope>
    <source>
        <strain evidence="2 3">UASWS1574</strain>
    </source>
</reference>
<gene>
    <name evidence="2" type="ORF">A6F49_00380</name>
</gene>
<comment type="caution">
    <text evidence="2">The sequence shown here is derived from an EMBL/GenBank/DDBJ whole genome shotgun (WGS) entry which is preliminary data.</text>
</comment>
<dbReference type="Proteomes" id="UP000078292">
    <property type="component" value="Unassembled WGS sequence"/>
</dbReference>
<proteinExistence type="predicted"/>
<dbReference type="GO" id="GO:0004803">
    <property type="term" value="F:transposase activity"/>
    <property type="evidence" value="ECO:0007669"/>
    <property type="project" value="InterPro"/>
</dbReference>
<dbReference type="NCBIfam" id="NF033559">
    <property type="entry name" value="transpos_IS1634"/>
    <property type="match status" value="1"/>
</dbReference>
<dbReference type="PANTHER" id="PTHR34614:SF2">
    <property type="entry name" value="TRANSPOSASE IS4-LIKE DOMAIN-CONTAINING PROTEIN"/>
    <property type="match status" value="1"/>
</dbReference>
<dbReference type="Pfam" id="PF01609">
    <property type="entry name" value="DDE_Tnp_1"/>
    <property type="match status" value="1"/>
</dbReference>
<protein>
    <submittedName>
        <fullName evidence="2">Transposase</fullName>
    </submittedName>
</protein>
<evidence type="ECO:0000259" key="1">
    <source>
        <dbReference type="Pfam" id="PF01609"/>
    </source>
</evidence>
<dbReference type="GO" id="GO:0006313">
    <property type="term" value="P:DNA transposition"/>
    <property type="evidence" value="ECO:0007669"/>
    <property type="project" value="InterPro"/>
</dbReference>
<dbReference type="EMBL" id="LXEY01000094">
    <property type="protein sequence ID" value="OAV55333.1"/>
    <property type="molecule type" value="Genomic_DNA"/>
</dbReference>
<dbReference type="PANTHER" id="PTHR34614">
    <property type="match status" value="1"/>
</dbReference>
<dbReference type="AlphaFoldDB" id="A0A1B7LVN9"/>
<organism evidence="2 3">
    <name type="scientific">Enteractinococcus helveticum</name>
    <dbReference type="NCBI Taxonomy" id="1837282"/>
    <lineage>
        <taxon>Bacteria</taxon>
        <taxon>Bacillati</taxon>
        <taxon>Actinomycetota</taxon>
        <taxon>Actinomycetes</taxon>
        <taxon>Micrococcales</taxon>
        <taxon>Micrococcaceae</taxon>
    </lineage>
</organism>
<evidence type="ECO:0000313" key="3">
    <source>
        <dbReference type="Proteomes" id="UP000078292"/>
    </source>
</evidence>
<dbReference type="InterPro" id="IPR047654">
    <property type="entry name" value="IS1634_transpos"/>
</dbReference>
<dbReference type="RefSeq" id="WP_043055304.1">
    <property type="nucleotide sequence ID" value="NZ_LXEY01000094.1"/>
</dbReference>
<keyword evidence="3" id="KW-1185">Reference proteome</keyword>
<accession>A0A1B7LVN9</accession>
<dbReference type="STRING" id="1837282.A6F49_00380"/>
<dbReference type="OrthoDB" id="3722616at2"/>
<sequence length="529" mass="59175">MGLFVRRGPTASGATAVQIVSKVRGRVRILEHLGSAHSDDEVTALTAVGWQKIEAMTGTQQTFDLGLEHDQLVVPVTADKKVTGSASRLLVDAIRASYQALGLGHQVDDEAFFQMVLARLVEPTSKVDSLRVLAELGVEVVHRNTFMNALKRAEQRDYRGRIAQACFDYSVATTGLSLLLYDVTTLYFEAEQEDDYRKVGYSKERRVDPQIVVGLLVDRAGFPLEIHSFEGNTAETHTILPVIQAFQERHQIADMVVVADAGMLSDDNLAAIDAANLRFIVGSRQTKAPKDLAKQFHYHPESDPADGTTVDTVTTRARFKPAKDQLASADEPVWDPTIADHARRYWRAVWRYSTKRAKRDLVTLGKQRDKALRVVEGQHNVKSARFVKTQGATRVFDQTTFDRAHQIAGWKGYVTNLTATTMDAPEVIASYHQLWHVEQSFRMSKTDLQARPMFHHTREAIEAHLTVVFTALAVARFMQTRTGVSLQRIITTLRPLREFTGRIGDHEITFPPDITPGAAHILDRLKLTT</sequence>
<dbReference type="InterPro" id="IPR002559">
    <property type="entry name" value="Transposase_11"/>
</dbReference>
<feature type="domain" description="Transposase IS4-like" evidence="1">
    <location>
        <begin position="176"/>
        <end position="472"/>
    </location>
</feature>
<dbReference type="GO" id="GO:0003677">
    <property type="term" value="F:DNA binding"/>
    <property type="evidence" value="ECO:0007669"/>
    <property type="project" value="InterPro"/>
</dbReference>
<name>A0A1B7LVN9_9MICC</name>
<evidence type="ECO:0000313" key="2">
    <source>
        <dbReference type="EMBL" id="OAV55333.1"/>
    </source>
</evidence>
<dbReference type="SUPFAM" id="SSF53098">
    <property type="entry name" value="Ribonuclease H-like"/>
    <property type="match status" value="1"/>
</dbReference>